<evidence type="ECO:0000313" key="3">
    <source>
        <dbReference type="Proteomes" id="UP000245768"/>
    </source>
</evidence>
<keyword evidence="1" id="KW-0812">Transmembrane</keyword>
<sequence length="69" mass="7792">MTDSAALVCRSEIANSSENLGTRRKIRHGVWRGCLISSRFVLCGCQLMIIFRLTKPGSRIRTRLHLAFS</sequence>
<dbReference type="RefSeq" id="XP_025375791.1">
    <property type="nucleotide sequence ID" value="XM_025518195.1"/>
</dbReference>
<name>A0A316YKL7_9BASI</name>
<dbReference type="AlphaFoldDB" id="A0A316YKL7"/>
<accession>A0A316YKL7</accession>
<dbReference type="InParanoid" id="A0A316YKL7"/>
<organism evidence="2 3">
    <name type="scientific">Acaromyces ingoldii</name>
    <dbReference type="NCBI Taxonomy" id="215250"/>
    <lineage>
        <taxon>Eukaryota</taxon>
        <taxon>Fungi</taxon>
        <taxon>Dikarya</taxon>
        <taxon>Basidiomycota</taxon>
        <taxon>Ustilaginomycotina</taxon>
        <taxon>Exobasidiomycetes</taxon>
        <taxon>Exobasidiales</taxon>
        <taxon>Cryptobasidiaceae</taxon>
        <taxon>Acaromyces</taxon>
    </lineage>
</organism>
<gene>
    <name evidence="2" type="ORF">FA10DRAFT_167245</name>
</gene>
<keyword evidence="1" id="KW-0472">Membrane</keyword>
<reference evidence="2 3" key="1">
    <citation type="journal article" date="2018" name="Mol. Biol. Evol.">
        <title>Broad Genomic Sampling Reveals a Smut Pathogenic Ancestry of the Fungal Clade Ustilaginomycotina.</title>
        <authorList>
            <person name="Kijpornyongpan T."/>
            <person name="Mondo S.J."/>
            <person name="Barry K."/>
            <person name="Sandor L."/>
            <person name="Lee J."/>
            <person name="Lipzen A."/>
            <person name="Pangilinan J."/>
            <person name="LaButti K."/>
            <person name="Hainaut M."/>
            <person name="Henrissat B."/>
            <person name="Grigoriev I.V."/>
            <person name="Spatafora J.W."/>
            <person name="Aime M.C."/>
        </authorList>
    </citation>
    <scope>NUCLEOTIDE SEQUENCE [LARGE SCALE GENOMIC DNA]</scope>
    <source>
        <strain evidence="2 3">MCA 4198</strain>
    </source>
</reference>
<dbReference type="Proteomes" id="UP000245768">
    <property type="component" value="Unassembled WGS sequence"/>
</dbReference>
<evidence type="ECO:0000313" key="2">
    <source>
        <dbReference type="EMBL" id="PWN88593.1"/>
    </source>
</evidence>
<keyword evidence="3" id="KW-1185">Reference proteome</keyword>
<feature type="transmembrane region" description="Helical" evidence="1">
    <location>
        <begin position="30"/>
        <end position="53"/>
    </location>
</feature>
<dbReference type="GeneID" id="37040111"/>
<proteinExistence type="predicted"/>
<evidence type="ECO:0000256" key="1">
    <source>
        <dbReference type="SAM" id="Phobius"/>
    </source>
</evidence>
<protein>
    <submittedName>
        <fullName evidence="2">Uncharacterized protein</fullName>
    </submittedName>
</protein>
<keyword evidence="1" id="KW-1133">Transmembrane helix</keyword>
<dbReference type="EMBL" id="KZ819638">
    <property type="protein sequence ID" value="PWN88593.1"/>
    <property type="molecule type" value="Genomic_DNA"/>
</dbReference>